<dbReference type="NCBIfam" id="TIGR01972">
    <property type="entry name" value="NDH_I_M"/>
    <property type="match status" value="1"/>
</dbReference>
<dbReference type="GO" id="GO:0012505">
    <property type="term" value="C:endomembrane system"/>
    <property type="evidence" value="ECO:0007669"/>
    <property type="project" value="UniProtKB-SubCell"/>
</dbReference>
<feature type="transmembrane region" description="Helical" evidence="7">
    <location>
        <begin position="326"/>
        <end position="344"/>
    </location>
</feature>
<dbReference type="AlphaFoldDB" id="A0A1T5G4U6"/>
<evidence type="ECO:0000256" key="4">
    <source>
        <dbReference type="ARBA" id="ARBA00022989"/>
    </source>
</evidence>
<evidence type="ECO:0000259" key="8">
    <source>
        <dbReference type="Pfam" id="PF00361"/>
    </source>
</evidence>
<reference evidence="10" key="1">
    <citation type="submission" date="2017-02" db="EMBL/GenBank/DDBJ databases">
        <authorList>
            <person name="Varghese N."/>
            <person name="Submissions S."/>
        </authorList>
    </citation>
    <scope>NUCLEOTIDE SEQUENCE [LARGE SCALE GENOMIC DNA]</scope>
    <source>
        <strain evidence="10">DSM 24091</strain>
    </source>
</reference>
<dbReference type="InterPro" id="IPR003918">
    <property type="entry name" value="NADH_UbQ_OxRdtase"/>
</dbReference>
<keyword evidence="5 7" id="KW-0472">Membrane</keyword>
<comment type="similarity">
    <text evidence="2">Belongs to the complex I subunit 4 family.</text>
</comment>
<dbReference type="PRINTS" id="PR01437">
    <property type="entry name" value="NUOXDRDTASE4"/>
</dbReference>
<feature type="transmembrane region" description="Helical" evidence="7">
    <location>
        <begin position="236"/>
        <end position="257"/>
    </location>
</feature>
<organism evidence="9 10">
    <name type="scientific">Sphingobacterium nematocida</name>
    <dbReference type="NCBI Taxonomy" id="1513896"/>
    <lineage>
        <taxon>Bacteria</taxon>
        <taxon>Pseudomonadati</taxon>
        <taxon>Bacteroidota</taxon>
        <taxon>Sphingobacteriia</taxon>
        <taxon>Sphingobacteriales</taxon>
        <taxon>Sphingobacteriaceae</taxon>
        <taxon>Sphingobacterium</taxon>
    </lineage>
</organism>
<comment type="subcellular location">
    <subcellularLocation>
        <location evidence="1">Endomembrane system</location>
        <topology evidence="1">Multi-pass membrane protein</topology>
    </subcellularLocation>
    <subcellularLocation>
        <location evidence="6">Membrane</location>
        <topology evidence="6">Multi-pass membrane protein</topology>
    </subcellularLocation>
</comment>
<dbReference type="EMBL" id="FUZF01000021">
    <property type="protein sequence ID" value="SKC03460.1"/>
    <property type="molecule type" value="Genomic_DNA"/>
</dbReference>
<sequence>MNNLFILLLLPLVSAIVLAFVKSSSSAKGFALGLSVLQLALTVPFLCQFVPDASIQFEQSFDWIKSLGIRFHIGLDGISLPLVLLTNGLIPLIVLSTFGKSFKGNFYALVSFMQTGLLLVFVALDAFSFYVGWEVALIPIYFICALWGEGDRIRVNLKFFIYTFFGSLLMLIAIIYLYQQTPTKDFEWTSFTALSLQDGTQRWIFWAFFIAFAVKIPIFPFHTWQPDTYTNAPTAGTMLLAGIMLKMGTFGLIRWLIPLAPLGVAAYGQMALILCIIGVVYASLIAFKQKDTKRLIAYSSIAHVGLIGAGIFAWNQEGLQGALMQMVNHGISVIGLFFVLDIIADRTGTRSLKELGGLAERMPKLAIFFLIILMGAVGLPLTNGFIGEFLLLKGVYGVGLLYAVFGGLTLILGAVYMLRLFQRTMLGGRLEEHAAIVDIKGHEVVVLFIVAIGVLYLGVFPNGLLHLSEGSVMKLLQQVKF</sequence>
<name>A0A1T5G4U6_9SPHI</name>
<dbReference type="Pfam" id="PF00361">
    <property type="entry name" value="Proton_antipo_M"/>
    <property type="match status" value="1"/>
</dbReference>
<dbReference type="Proteomes" id="UP000190150">
    <property type="component" value="Unassembled WGS sequence"/>
</dbReference>
<dbReference type="GO" id="GO:0016020">
    <property type="term" value="C:membrane"/>
    <property type="evidence" value="ECO:0007669"/>
    <property type="project" value="UniProtKB-SubCell"/>
</dbReference>
<feature type="transmembrane region" description="Helical" evidence="7">
    <location>
        <begin position="159"/>
        <end position="178"/>
    </location>
</feature>
<feature type="transmembrane region" description="Helical" evidence="7">
    <location>
        <begin position="78"/>
        <end position="99"/>
    </location>
</feature>
<dbReference type="PANTHER" id="PTHR43507:SF1">
    <property type="entry name" value="NADH-UBIQUINONE OXIDOREDUCTASE CHAIN 4"/>
    <property type="match status" value="1"/>
</dbReference>
<evidence type="ECO:0000256" key="6">
    <source>
        <dbReference type="RuleBase" id="RU000320"/>
    </source>
</evidence>
<evidence type="ECO:0000256" key="3">
    <source>
        <dbReference type="ARBA" id="ARBA00022692"/>
    </source>
</evidence>
<keyword evidence="3 6" id="KW-0812">Transmembrane</keyword>
<dbReference type="GO" id="GO:0008137">
    <property type="term" value="F:NADH dehydrogenase (ubiquinone) activity"/>
    <property type="evidence" value="ECO:0007669"/>
    <property type="project" value="InterPro"/>
</dbReference>
<dbReference type="OrthoDB" id="9811718at2"/>
<keyword evidence="10" id="KW-1185">Reference proteome</keyword>
<feature type="transmembrane region" description="Helical" evidence="7">
    <location>
        <begin position="263"/>
        <end position="283"/>
    </location>
</feature>
<dbReference type="GO" id="GO:0048039">
    <property type="term" value="F:ubiquinone binding"/>
    <property type="evidence" value="ECO:0007669"/>
    <property type="project" value="TreeGrafter"/>
</dbReference>
<proteinExistence type="inferred from homology"/>
<protein>
    <submittedName>
        <fullName evidence="9">NADH-quinone oxidoreductase subunit M</fullName>
    </submittedName>
</protein>
<feature type="transmembrane region" description="Helical" evidence="7">
    <location>
        <begin position="365"/>
        <end position="386"/>
    </location>
</feature>
<feature type="transmembrane region" description="Helical" evidence="7">
    <location>
        <begin position="130"/>
        <end position="147"/>
    </location>
</feature>
<gene>
    <name evidence="9" type="ORF">SAMN05660841_03771</name>
</gene>
<keyword evidence="4 7" id="KW-1133">Transmembrane helix</keyword>
<dbReference type="GO" id="GO:0003954">
    <property type="term" value="F:NADH dehydrogenase activity"/>
    <property type="evidence" value="ECO:0007669"/>
    <property type="project" value="TreeGrafter"/>
</dbReference>
<feature type="transmembrane region" description="Helical" evidence="7">
    <location>
        <begin position="106"/>
        <end position="124"/>
    </location>
</feature>
<feature type="transmembrane region" description="Helical" evidence="7">
    <location>
        <begin position="439"/>
        <end position="459"/>
    </location>
</feature>
<dbReference type="RefSeq" id="WP_079645422.1">
    <property type="nucleotide sequence ID" value="NZ_FUZF01000021.1"/>
</dbReference>
<dbReference type="GO" id="GO:0015990">
    <property type="term" value="P:electron transport coupled proton transport"/>
    <property type="evidence" value="ECO:0007669"/>
    <property type="project" value="TreeGrafter"/>
</dbReference>
<feature type="transmembrane region" description="Helical" evidence="7">
    <location>
        <begin position="295"/>
        <end position="314"/>
    </location>
</feature>
<feature type="transmembrane region" description="Helical" evidence="7">
    <location>
        <begin position="398"/>
        <end position="418"/>
    </location>
</feature>
<accession>A0A1T5G4U6</accession>
<dbReference type="PANTHER" id="PTHR43507">
    <property type="entry name" value="NADH-UBIQUINONE OXIDOREDUCTASE CHAIN 4"/>
    <property type="match status" value="1"/>
</dbReference>
<feature type="transmembrane region" description="Helical" evidence="7">
    <location>
        <begin position="203"/>
        <end position="224"/>
    </location>
</feature>
<dbReference type="GO" id="GO:0042773">
    <property type="term" value="P:ATP synthesis coupled electron transport"/>
    <property type="evidence" value="ECO:0007669"/>
    <property type="project" value="InterPro"/>
</dbReference>
<evidence type="ECO:0000313" key="10">
    <source>
        <dbReference type="Proteomes" id="UP000190150"/>
    </source>
</evidence>
<dbReference type="STRING" id="1513896.SAMN05660841_03771"/>
<evidence type="ECO:0000256" key="1">
    <source>
        <dbReference type="ARBA" id="ARBA00004127"/>
    </source>
</evidence>
<evidence type="ECO:0000256" key="2">
    <source>
        <dbReference type="ARBA" id="ARBA00009025"/>
    </source>
</evidence>
<evidence type="ECO:0000256" key="7">
    <source>
        <dbReference type="SAM" id="Phobius"/>
    </source>
</evidence>
<evidence type="ECO:0000256" key="5">
    <source>
        <dbReference type="ARBA" id="ARBA00023136"/>
    </source>
</evidence>
<dbReference type="InterPro" id="IPR010227">
    <property type="entry name" value="NADH_Q_OxRdtase_chainM/4"/>
</dbReference>
<feature type="domain" description="NADH:quinone oxidoreductase/Mrp antiporter transmembrane" evidence="8">
    <location>
        <begin position="124"/>
        <end position="407"/>
    </location>
</feature>
<evidence type="ECO:0000313" key="9">
    <source>
        <dbReference type="EMBL" id="SKC03460.1"/>
    </source>
</evidence>
<dbReference type="InterPro" id="IPR001750">
    <property type="entry name" value="ND/Mrp_TM"/>
</dbReference>